<comment type="similarity">
    <text evidence="1">Belongs to the asp23 family.</text>
</comment>
<dbReference type="Proteomes" id="UP000188603">
    <property type="component" value="Chromosome"/>
</dbReference>
<protein>
    <recommendedName>
        <fullName evidence="4">Asp23/Gls24 family envelope stress response protein</fullName>
    </recommendedName>
</protein>
<evidence type="ECO:0008006" key="4">
    <source>
        <dbReference type="Google" id="ProtNLM"/>
    </source>
</evidence>
<evidence type="ECO:0000313" key="2">
    <source>
        <dbReference type="EMBL" id="AQS56594.1"/>
    </source>
</evidence>
<name>A0A1U9K982_9BACL</name>
<dbReference type="OrthoDB" id="9793465at2"/>
<organism evidence="2 3">
    <name type="scientific">Novibacillus thermophilus</name>
    <dbReference type="NCBI Taxonomy" id="1471761"/>
    <lineage>
        <taxon>Bacteria</taxon>
        <taxon>Bacillati</taxon>
        <taxon>Bacillota</taxon>
        <taxon>Bacilli</taxon>
        <taxon>Bacillales</taxon>
        <taxon>Thermoactinomycetaceae</taxon>
        <taxon>Novibacillus</taxon>
    </lineage>
</organism>
<dbReference type="PANTHER" id="PTHR34297:SF1">
    <property type="entry name" value="ASP23_GLS24 FAMILY ENVELOPE STRESS RESPONSE PROTEIN"/>
    <property type="match status" value="1"/>
</dbReference>
<dbReference type="AlphaFoldDB" id="A0A1U9K982"/>
<keyword evidence="3" id="KW-1185">Reference proteome</keyword>
<gene>
    <name evidence="2" type="ORF">B0W44_13315</name>
</gene>
<sequence>MKTMEHQDWTPFDQTALGTVEIAPEVIEFIAGTAALDVEGVHALSGGFVGDIQEKLGRKNVRKGIRVRIGDQEVEVALSVIMVYGSSIPRVANELQHKVKQSIETMTSLTVKRVNVYVTGVAWDK</sequence>
<evidence type="ECO:0000256" key="1">
    <source>
        <dbReference type="ARBA" id="ARBA00005721"/>
    </source>
</evidence>
<dbReference type="KEGG" id="ntr:B0W44_13315"/>
<dbReference type="InterPro" id="IPR005531">
    <property type="entry name" value="Asp23"/>
</dbReference>
<proteinExistence type="inferred from homology"/>
<dbReference type="PANTHER" id="PTHR34297">
    <property type="entry name" value="HYPOTHETICAL CYTOSOLIC PROTEIN-RELATED"/>
    <property type="match status" value="1"/>
</dbReference>
<dbReference type="STRING" id="1471761.B0W44_13315"/>
<evidence type="ECO:0000313" key="3">
    <source>
        <dbReference type="Proteomes" id="UP000188603"/>
    </source>
</evidence>
<reference evidence="2 3" key="1">
    <citation type="journal article" date="2015" name="Int. J. Syst. Evol. Microbiol.">
        <title>Novibacillus thermophilus gen. nov., sp. nov., a Gram-staining-negative and moderately thermophilic member of the family Thermoactinomycetaceae.</title>
        <authorList>
            <person name="Yang G."/>
            <person name="Chen J."/>
            <person name="Zhou S."/>
        </authorList>
    </citation>
    <scope>NUCLEOTIDE SEQUENCE [LARGE SCALE GENOMIC DNA]</scope>
    <source>
        <strain evidence="2 3">SG-1</strain>
    </source>
</reference>
<accession>A0A1U9K982</accession>
<dbReference type="EMBL" id="CP019699">
    <property type="protein sequence ID" value="AQS56594.1"/>
    <property type="molecule type" value="Genomic_DNA"/>
</dbReference>
<dbReference type="Pfam" id="PF03780">
    <property type="entry name" value="Asp23"/>
    <property type="match status" value="1"/>
</dbReference>